<evidence type="ECO:0000313" key="1">
    <source>
        <dbReference type="EMBL" id="KND58028.1"/>
    </source>
</evidence>
<keyword evidence="2" id="KW-1185">Reference proteome</keyword>
<dbReference type="PATRIC" id="fig|242163.4.peg.2798"/>
<comment type="caution">
    <text evidence="1">The sequence shown here is derived from an EMBL/GenBank/DDBJ whole genome shotgun (WGS) entry which is preliminary data.</text>
</comment>
<gene>
    <name evidence="1" type="ORF">BVER_00330c</name>
</gene>
<dbReference type="EMBL" id="LFJJ01000201">
    <property type="protein sequence ID" value="KND58028.1"/>
    <property type="molecule type" value="Genomic_DNA"/>
</dbReference>
<organism evidence="1 2">
    <name type="scientific">Candidatus Burkholderia verschuerenii</name>
    <dbReference type="NCBI Taxonomy" id="242163"/>
    <lineage>
        <taxon>Bacteria</taxon>
        <taxon>Pseudomonadati</taxon>
        <taxon>Pseudomonadota</taxon>
        <taxon>Betaproteobacteria</taxon>
        <taxon>Burkholderiales</taxon>
        <taxon>Burkholderiaceae</taxon>
        <taxon>Burkholderia</taxon>
    </lineage>
</organism>
<dbReference type="Proteomes" id="UP000036959">
    <property type="component" value="Unassembled WGS sequence"/>
</dbReference>
<accession>A0A0L0M6N1</accession>
<evidence type="ECO:0000313" key="2">
    <source>
        <dbReference type="Proteomes" id="UP000036959"/>
    </source>
</evidence>
<proteinExistence type="predicted"/>
<name>A0A0L0M6N1_9BURK</name>
<protein>
    <submittedName>
        <fullName evidence="1">Uncharacterized protein</fullName>
    </submittedName>
</protein>
<sequence>MNEKEFFDAFEAERWNFTFMDEADTTKPVQQVGLVAVFHLVDAYLPIRRKHIAEAFALYDEHYGDKLRGGYREDLGLRIRSYSPEEFRDCVRYIETIGTNDAVEFKWLSLPDLELVSDYMFGVYSPEGWYEQVHGSLTKVPISTAIASRARRVLSRRRM</sequence>
<reference evidence="2" key="1">
    <citation type="submission" date="2015-06" db="EMBL/GenBank/DDBJ databases">
        <title>Comparative genomics of Burkholderia leaf nodule symbionts.</title>
        <authorList>
            <person name="Carlier A."/>
            <person name="Eberl L."/>
            <person name="Pinto-Carbo M."/>
        </authorList>
    </citation>
    <scope>NUCLEOTIDE SEQUENCE [LARGE SCALE GENOMIC DNA]</scope>
    <source>
        <strain evidence="2">UZHbot4</strain>
    </source>
</reference>
<dbReference type="AlphaFoldDB" id="A0A0L0M6N1"/>
<dbReference type="RefSeq" id="WP_050455495.1">
    <property type="nucleotide sequence ID" value="NZ_LFJJ01000201.1"/>
</dbReference>